<keyword evidence="2" id="KW-0678">Repressor</keyword>
<dbReference type="OrthoDB" id="9793681at2"/>
<keyword evidence="2" id="KW-0963">Cytoplasm</keyword>
<comment type="subcellular location">
    <subcellularLocation>
        <location evidence="2">Cytoplasm</location>
    </subcellularLocation>
</comment>
<evidence type="ECO:0000313" key="4">
    <source>
        <dbReference type="Proteomes" id="UP000093355"/>
    </source>
</evidence>
<dbReference type="HAMAP" id="MF_01477">
    <property type="entry name" value="Iojap_RsfS"/>
    <property type="match status" value="1"/>
</dbReference>
<dbReference type="GO" id="GO:0017148">
    <property type="term" value="P:negative regulation of translation"/>
    <property type="evidence" value="ECO:0007669"/>
    <property type="project" value="UniProtKB-UniRule"/>
</dbReference>
<comment type="caution">
    <text evidence="3">The sequence shown here is derived from an EMBL/GenBank/DDBJ whole genome shotgun (WGS) entry which is preliminary data.</text>
</comment>
<dbReference type="Proteomes" id="UP000093355">
    <property type="component" value="Unassembled WGS sequence"/>
</dbReference>
<keyword evidence="4" id="KW-1185">Reference proteome</keyword>
<comment type="subunit">
    <text evidence="2">Interacts with ribosomal protein uL14 (rplN).</text>
</comment>
<dbReference type="Gene3D" id="3.30.460.10">
    <property type="entry name" value="Beta Polymerase, domain 2"/>
    <property type="match status" value="1"/>
</dbReference>
<dbReference type="GO" id="GO:0042256">
    <property type="term" value="P:cytosolic ribosome assembly"/>
    <property type="evidence" value="ECO:0007669"/>
    <property type="project" value="UniProtKB-UniRule"/>
</dbReference>
<comment type="function">
    <text evidence="2">Functions as a ribosomal silencing factor. Interacts with ribosomal protein uL14 (rplN), blocking formation of intersubunit bridge B8. Prevents association of the 30S and 50S ribosomal subunits and the formation of functional ribosomes, thus repressing translation.</text>
</comment>
<organism evidence="3 4">
    <name type="scientific">Microbacterium sediminis</name>
    <dbReference type="NCBI Taxonomy" id="904291"/>
    <lineage>
        <taxon>Bacteria</taxon>
        <taxon>Bacillati</taxon>
        <taxon>Actinomycetota</taxon>
        <taxon>Actinomycetes</taxon>
        <taxon>Micrococcales</taxon>
        <taxon>Microbacteriaceae</taxon>
        <taxon>Microbacterium</taxon>
    </lineage>
</organism>
<keyword evidence="2" id="KW-0810">Translation regulation</keyword>
<dbReference type="PANTHER" id="PTHR21043">
    <property type="entry name" value="IOJAP SUPERFAMILY ORTHOLOG"/>
    <property type="match status" value="1"/>
</dbReference>
<dbReference type="InterPro" id="IPR043519">
    <property type="entry name" value="NT_sf"/>
</dbReference>
<dbReference type="GO" id="GO:0043023">
    <property type="term" value="F:ribosomal large subunit binding"/>
    <property type="evidence" value="ECO:0007669"/>
    <property type="project" value="TreeGrafter"/>
</dbReference>
<dbReference type="STRING" id="904291.A7J15_02120"/>
<sequence length="129" mass="14418">MSPTPTSLEMLQLAAEAADAKGGDDLVALDVSEPLPLVDIFLLVTGRNERNVAAIADEIEDKLHEAGHKRLRREGRQESRWILLDFGDLVVHVFHQEERAFYALERLWKDCPVVPVTLPERPVLGTPGE</sequence>
<dbReference type="GO" id="GO:0005737">
    <property type="term" value="C:cytoplasm"/>
    <property type="evidence" value="ECO:0007669"/>
    <property type="project" value="UniProtKB-SubCell"/>
</dbReference>
<evidence type="ECO:0000313" key="3">
    <source>
        <dbReference type="EMBL" id="OCG75224.1"/>
    </source>
</evidence>
<dbReference type="NCBIfam" id="TIGR00090">
    <property type="entry name" value="rsfS_iojap_ybeB"/>
    <property type="match status" value="1"/>
</dbReference>
<evidence type="ECO:0000256" key="1">
    <source>
        <dbReference type="ARBA" id="ARBA00010574"/>
    </source>
</evidence>
<comment type="similarity">
    <text evidence="1 2">Belongs to the Iojap/RsfS family.</text>
</comment>
<evidence type="ECO:0000256" key="2">
    <source>
        <dbReference type="HAMAP-Rule" id="MF_01477"/>
    </source>
</evidence>
<dbReference type="AlphaFoldDB" id="A0A1B9NF96"/>
<dbReference type="PANTHER" id="PTHR21043:SF0">
    <property type="entry name" value="MITOCHONDRIAL ASSEMBLY OF RIBOSOMAL LARGE SUBUNIT PROTEIN 1"/>
    <property type="match status" value="1"/>
</dbReference>
<proteinExistence type="inferred from homology"/>
<dbReference type="InterPro" id="IPR004394">
    <property type="entry name" value="Iojap/RsfS/C7orf30"/>
</dbReference>
<dbReference type="SUPFAM" id="SSF81301">
    <property type="entry name" value="Nucleotidyltransferase"/>
    <property type="match status" value="1"/>
</dbReference>
<dbReference type="EMBL" id="LXMD01000013">
    <property type="protein sequence ID" value="OCG75224.1"/>
    <property type="molecule type" value="Genomic_DNA"/>
</dbReference>
<gene>
    <name evidence="2" type="primary">rsfS</name>
    <name evidence="3" type="ORF">A7J15_02120</name>
</gene>
<dbReference type="Pfam" id="PF02410">
    <property type="entry name" value="RsfS"/>
    <property type="match status" value="1"/>
</dbReference>
<protein>
    <recommendedName>
        <fullName evidence="2">Ribosomal silencing factor RsfS</fullName>
    </recommendedName>
</protein>
<name>A0A1B9NF96_9MICO</name>
<reference evidence="3 4" key="1">
    <citation type="submission" date="2016-05" db="EMBL/GenBank/DDBJ databases">
        <authorList>
            <person name="Lavstsen T."/>
            <person name="Jespersen J.S."/>
        </authorList>
    </citation>
    <scope>NUCLEOTIDE SEQUENCE [LARGE SCALE GENOMIC DNA]</scope>
    <source>
        <strain evidence="3 4">YLB-01</strain>
    </source>
</reference>
<dbReference type="GO" id="GO:0090071">
    <property type="term" value="P:negative regulation of ribosome biogenesis"/>
    <property type="evidence" value="ECO:0007669"/>
    <property type="project" value="UniProtKB-UniRule"/>
</dbReference>
<accession>A0A1B9NF96</accession>